<dbReference type="PANTHER" id="PTHR43280">
    <property type="entry name" value="ARAC-FAMILY TRANSCRIPTIONAL REGULATOR"/>
    <property type="match status" value="1"/>
</dbReference>
<evidence type="ECO:0000256" key="2">
    <source>
        <dbReference type="ARBA" id="ARBA00023125"/>
    </source>
</evidence>
<dbReference type="InterPro" id="IPR011051">
    <property type="entry name" value="RmlC_Cupin_sf"/>
</dbReference>
<dbReference type="Gene3D" id="2.60.120.10">
    <property type="entry name" value="Jelly Rolls"/>
    <property type="match status" value="1"/>
</dbReference>
<evidence type="ECO:0000256" key="3">
    <source>
        <dbReference type="ARBA" id="ARBA00023163"/>
    </source>
</evidence>
<evidence type="ECO:0000256" key="1">
    <source>
        <dbReference type="ARBA" id="ARBA00023015"/>
    </source>
</evidence>
<dbReference type="InterPro" id="IPR009057">
    <property type="entry name" value="Homeodomain-like_sf"/>
</dbReference>
<keyword evidence="1" id="KW-0805">Transcription regulation</keyword>
<keyword evidence="2" id="KW-0238">DNA-binding</keyword>
<dbReference type="EMBL" id="VKKZ01000020">
    <property type="protein sequence ID" value="KAA6434804.1"/>
    <property type="molecule type" value="Genomic_DNA"/>
</dbReference>
<dbReference type="SMART" id="SM00342">
    <property type="entry name" value="HTH_ARAC"/>
    <property type="match status" value="1"/>
</dbReference>
<reference evidence="6 8" key="3">
    <citation type="submission" date="2024-08" db="EMBL/GenBank/DDBJ databases">
        <authorList>
            <person name="Wei W."/>
        </authorList>
    </citation>
    <scope>NUCLEOTIDE SEQUENCE [LARGE SCALE GENOMIC DNA]</scope>
    <source>
        <strain evidence="6 8">XU2</strain>
    </source>
</reference>
<dbReference type="Pfam" id="PF12833">
    <property type="entry name" value="HTH_18"/>
    <property type="match status" value="1"/>
</dbReference>
<dbReference type="InterPro" id="IPR014710">
    <property type="entry name" value="RmlC-like_jellyroll"/>
</dbReference>
<feature type="domain" description="HTH araC/xylS-type" evidence="4">
    <location>
        <begin position="188"/>
        <end position="286"/>
    </location>
</feature>
<dbReference type="Proteomes" id="UP000323866">
    <property type="component" value="Unassembled WGS sequence"/>
</dbReference>
<dbReference type="InterPro" id="IPR018062">
    <property type="entry name" value="HTH_AraC-typ_CS"/>
</dbReference>
<protein>
    <submittedName>
        <fullName evidence="6">AraC family transcriptional regulator</fullName>
    </submittedName>
    <submittedName>
        <fullName evidence="5">Helix-turn-helix transcriptional regulator</fullName>
    </submittedName>
</protein>
<accession>A0A5M8QIK7</accession>
<dbReference type="SUPFAM" id="SSF51182">
    <property type="entry name" value="RmlC-like cupins"/>
    <property type="match status" value="1"/>
</dbReference>
<dbReference type="GO" id="GO:0003700">
    <property type="term" value="F:DNA-binding transcription factor activity"/>
    <property type="evidence" value="ECO:0007669"/>
    <property type="project" value="InterPro"/>
</dbReference>
<dbReference type="GO" id="GO:0043565">
    <property type="term" value="F:sequence-specific DNA binding"/>
    <property type="evidence" value="ECO:0007669"/>
    <property type="project" value="InterPro"/>
</dbReference>
<keyword evidence="8" id="KW-1185">Reference proteome</keyword>
<proteinExistence type="predicted"/>
<reference evidence="5 7" key="2">
    <citation type="submission" date="2019-09" db="EMBL/GenBank/DDBJ databases">
        <title>A bacterium isolated from glacier soil.</title>
        <authorList>
            <person name="Liu Q."/>
        </authorList>
    </citation>
    <scope>NUCLEOTIDE SEQUENCE [LARGE SCALE GENOMIC DNA]</scope>
    <source>
        <strain evidence="5 7">MDT1-10-3</strain>
    </source>
</reference>
<evidence type="ECO:0000259" key="4">
    <source>
        <dbReference type="PROSITE" id="PS01124"/>
    </source>
</evidence>
<evidence type="ECO:0000313" key="7">
    <source>
        <dbReference type="Proteomes" id="UP000323866"/>
    </source>
</evidence>
<comment type="caution">
    <text evidence="5">The sequence shown here is derived from an EMBL/GenBank/DDBJ whole genome shotgun (WGS) entry which is preliminary data.</text>
</comment>
<dbReference type="EMBL" id="JBGOGF010000002">
    <property type="protein sequence ID" value="MFA1770744.1"/>
    <property type="molecule type" value="Genomic_DNA"/>
</dbReference>
<reference evidence="5 7" key="1">
    <citation type="submission" date="2019-07" db="EMBL/GenBank/DDBJ databases">
        <authorList>
            <person name="Qu J.-H."/>
        </authorList>
    </citation>
    <scope>NUCLEOTIDE SEQUENCE [LARGE SCALE GENOMIC DNA]</scope>
    <source>
        <strain evidence="5 7">MDT1-10-3</strain>
    </source>
</reference>
<dbReference type="CDD" id="cd06976">
    <property type="entry name" value="cupin_MtlR-like_N"/>
    <property type="match status" value="1"/>
</dbReference>
<evidence type="ECO:0000313" key="8">
    <source>
        <dbReference type="Proteomes" id="UP001570846"/>
    </source>
</evidence>
<dbReference type="OrthoDB" id="792101at2"/>
<dbReference type="Proteomes" id="UP001570846">
    <property type="component" value="Unassembled WGS sequence"/>
</dbReference>
<dbReference type="RefSeq" id="WP_149098746.1">
    <property type="nucleotide sequence ID" value="NZ_BMMG01000003.1"/>
</dbReference>
<dbReference type="Gene3D" id="1.10.10.60">
    <property type="entry name" value="Homeodomain-like"/>
    <property type="match status" value="2"/>
</dbReference>
<dbReference type="AlphaFoldDB" id="A0A5M8QIK7"/>
<dbReference type="PANTHER" id="PTHR43280:SF2">
    <property type="entry name" value="HTH-TYPE TRANSCRIPTIONAL REGULATOR EXSA"/>
    <property type="match status" value="1"/>
</dbReference>
<dbReference type="InterPro" id="IPR018060">
    <property type="entry name" value="HTH_AraC"/>
</dbReference>
<keyword evidence="3" id="KW-0804">Transcription</keyword>
<dbReference type="SUPFAM" id="SSF46689">
    <property type="entry name" value="Homeodomain-like"/>
    <property type="match status" value="2"/>
</dbReference>
<gene>
    <name evidence="6" type="ORF">ACD591_05530</name>
    <name evidence="5" type="ORF">FOE74_11585</name>
</gene>
<evidence type="ECO:0000313" key="5">
    <source>
        <dbReference type="EMBL" id="KAA6434804.1"/>
    </source>
</evidence>
<evidence type="ECO:0000313" key="6">
    <source>
        <dbReference type="EMBL" id="MFA1770744.1"/>
    </source>
</evidence>
<sequence length="291" mass="33548">MKPHLLKLSTGGPLQSFSIRQDTVPYINNRWHYHPEVELIHIKKGEGLQFVGDSIQRFASDELLLIGSNLSHYWRFDEAYFGDAPPVKADIRVAHFSEKFWGDQFLRLPENALLKSLLERAKLGLRIVGPTKVAVGQLLEECLLAEGTKKIILLLQILDLTAKCQQVQELSSLGFKDLPENAEEGRINRIYEYSFANFKNRIETEKIAEVAHLSTNSFCRYFKSKTGKTYSQFLMELRVGQACKLIRENRLDMKRICFESGFHNLTSFHKSFKSATGKTPLHYQQEFFNKK</sequence>
<name>A0A5M8QIK7_9BACT</name>
<organism evidence="5 7">
    <name type="scientific">Rufibacter glacialis</name>
    <dbReference type="NCBI Taxonomy" id="1259555"/>
    <lineage>
        <taxon>Bacteria</taxon>
        <taxon>Pseudomonadati</taxon>
        <taxon>Bacteroidota</taxon>
        <taxon>Cytophagia</taxon>
        <taxon>Cytophagales</taxon>
        <taxon>Hymenobacteraceae</taxon>
        <taxon>Rufibacter</taxon>
    </lineage>
</organism>
<dbReference type="PROSITE" id="PS01124">
    <property type="entry name" value="HTH_ARAC_FAMILY_2"/>
    <property type="match status" value="1"/>
</dbReference>
<dbReference type="PROSITE" id="PS00041">
    <property type="entry name" value="HTH_ARAC_FAMILY_1"/>
    <property type="match status" value="1"/>
</dbReference>